<protein>
    <submittedName>
        <fullName evidence="2">Uncharacterized protein</fullName>
    </submittedName>
</protein>
<dbReference type="Proteomes" id="UP000786811">
    <property type="component" value="Unassembled WGS sequence"/>
</dbReference>
<keyword evidence="3" id="KW-1185">Reference proteome</keyword>
<keyword evidence="1" id="KW-0812">Transmembrane</keyword>
<gene>
    <name evidence="2" type="ORF">HICCMSTLAB_LOCUS796</name>
</gene>
<name>A0A8J2EFY2_COTCN</name>
<evidence type="ECO:0000256" key="1">
    <source>
        <dbReference type="SAM" id="Phobius"/>
    </source>
</evidence>
<organism evidence="2 3">
    <name type="scientific">Cotesia congregata</name>
    <name type="common">Parasitoid wasp</name>
    <name type="synonym">Apanteles congregatus</name>
    <dbReference type="NCBI Taxonomy" id="51543"/>
    <lineage>
        <taxon>Eukaryota</taxon>
        <taxon>Metazoa</taxon>
        <taxon>Ecdysozoa</taxon>
        <taxon>Arthropoda</taxon>
        <taxon>Hexapoda</taxon>
        <taxon>Insecta</taxon>
        <taxon>Pterygota</taxon>
        <taxon>Neoptera</taxon>
        <taxon>Endopterygota</taxon>
        <taxon>Hymenoptera</taxon>
        <taxon>Apocrita</taxon>
        <taxon>Ichneumonoidea</taxon>
        <taxon>Braconidae</taxon>
        <taxon>Microgastrinae</taxon>
        <taxon>Cotesia</taxon>
    </lineage>
</organism>
<evidence type="ECO:0000313" key="3">
    <source>
        <dbReference type="Proteomes" id="UP000786811"/>
    </source>
</evidence>
<keyword evidence="1" id="KW-0472">Membrane</keyword>
<feature type="transmembrane region" description="Helical" evidence="1">
    <location>
        <begin position="12"/>
        <end position="32"/>
    </location>
</feature>
<proteinExistence type="predicted"/>
<dbReference type="AlphaFoldDB" id="A0A8J2EFY2"/>
<reference evidence="2" key="1">
    <citation type="submission" date="2021-04" db="EMBL/GenBank/DDBJ databases">
        <authorList>
            <person name="Chebbi M.A.C M."/>
        </authorList>
    </citation>
    <scope>NUCLEOTIDE SEQUENCE</scope>
</reference>
<dbReference type="EMBL" id="CAJNRD030001114">
    <property type="protein sequence ID" value="CAG5074024.1"/>
    <property type="molecule type" value="Genomic_DNA"/>
</dbReference>
<comment type="caution">
    <text evidence="2">The sequence shown here is derived from an EMBL/GenBank/DDBJ whole genome shotgun (WGS) entry which is preliminary data.</text>
</comment>
<accession>A0A8J2EFY2</accession>
<evidence type="ECO:0000313" key="2">
    <source>
        <dbReference type="EMBL" id="CAG5074024.1"/>
    </source>
</evidence>
<sequence length="146" mass="14888">MLVEQLSTVDNSIVIGSVALLTCVVFIIVAVLNSVDRGENDNLNSGENIKNEPEVITQQPTTIPTDDCCLFFHPSGTSNFVYCGDCGCSGGDCCCTGCECCAGCDACTGCDLCIGCDGLFGCGGCLEACCSGGCEACTPELCCVGV</sequence>
<keyword evidence="1" id="KW-1133">Transmembrane helix</keyword>